<feature type="transmembrane region" description="Helical" evidence="2">
    <location>
        <begin position="335"/>
        <end position="356"/>
    </location>
</feature>
<keyword evidence="2" id="KW-0812">Transmembrane</keyword>
<keyword evidence="4" id="KW-1185">Reference proteome</keyword>
<accession>A0A9Q3EFK5</accession>
<keyword evidence="2" id="KW-1133">Transmembrane helix</keyword>
<dbReference type="EMBL" id="AVOT02027885">
    <property type="protein sequence ID" value="MBW0520173.1"/>
    <property type="molecule type" value="Genomic_DNA"/>
</dbReference>
<gene>
    <name evidence="3" type="ORF">O181_059888</name>
</gene>
<reference evidence="3" key="1">
    <citation type="submission" date="2021-03" db="EMBL/GenBank/DDBJ databases">
        <title>Draft genome sequence of rust myrtle Austropuccinia psidii MF-1, a brazilian biotype.</title>
        <authorList>
            <person name="Quecine M.C."/>
            <person name="Pachon D.M.R."/>
            <person name="Bonatelli M.L."/>
            <person name="Correr F.H."/>
            <person name="Franceschini L.M."/>
            <person name="Leite T.F."/>
            <person name="Margarido G.R.A."/>
            <person name="Almeida C.A."/>
            <person name="Ferrarezi J.A."/>
            <person name="Labate C.A."/>
        </authorList>
    </citation>
    <scope>NUCLEOTIDE SEQUENCE</scope>
    <source>
        <strain evidence="3">MF-1</strain>
    </source>
</reference>
<proteinExistence type="predicted"/>
<dbReference type="Proteomes" id="UP000765509">
    <property type="component" value="Unassembled WGS sequence"/>
</dbReference>
<keyword evidence="2" id="KW-0472">Membrane</keyword>
<protein>
    <submittedName>
        <fullName evidence="3">Uncharacterized protein</fullName>
    </submittedName>
</protein>
<feature type="region of interest" description="Disordered" evidence="1">
    <location>
        <begin position="404"/>
        <end position="447"/>
    </location>
</feature>
<name>A0A9Q3EFK5_9BASI</name>
<feature type="compositionally biased region" description="Polar residues" evidence="1">
    <location>
        <begin position="29"/>
        <end position="43"/>
    </location>
</feature>
<evidence type="ECO:0000256" key="1">
    <source>
        <dbReference type="SAM" id="MobiDB-lite"/>
    </source>
</evidence>
<sequence length="447" mass="50107">MAFLGHLGPLWPLWPVRHIAWANKAPFGLNQQGQRGKPTSPQGQVGPKPQLRPPETFLTPNPIKTLRTHFVQGPQWTTFQPMASGIHQRPQDKLISILPLNLRGILPFPPCTPHSRLQEWCIYGIIYHCAPFLLSNSMVMLSGPNAIIPNQGPKIQHPFRRRTLQLISLAFHGGYQRTIQGPQSPGPAGVGLAVQFRIIQKGTFLRGITSFQSVVKAASTSASLGKFNWSIQVILMYPVWPWPNWVNSFPLWQFSPTVQFPRWLELYFPNSDNTAGDSPSRISLSAFHIYWPPFSTWGLFPQLINILDLFLSLCLFSFMKLIGDSRGWLSYLSGHWLHLIFLIFDIPVLILTLILLKKIHSALCLLSFWSLPKSQARTQAVLTPTPRDSLDSTPAVPQLRAQLDRGPIMEGASPFRKEGRGPRRSSSFSGLVGKFPGLSRTSLKVPG</sequence>
<comment type="caution">
    <text evidence="3">The sequence shown here is derived from an EMBL/GenBank/DDBJ whole genome shotgun (WGS) entry which is preliminary data.</text>
</comment>
<feature type="region of interest" description="Disordered" evidence="1">
    <location>
        <begin position="28"/>
        <end position="55"/>
    </location>
</feature>
<dbReference type="AlphaFoldDB" id="A0A9Q3EFK5"/>
<feature type="transmembrane region" description="Helical" evidence="2">
    <location>
        <begin position="303"/>
        <end position="323"/>
    </location>
</feature>
<organism evidence="3 4">
    <name type="scientific">Austropuccinia psidii MF-1</name>
    <dbReference type="NCBI Taxonomy" id="1389203"/>
    <lineage>
        <taxon>Eukaryota</taxon>
        <taxon>Fungi</taxon>
        <taxon>Dikarya</taxon>
        <taxon>Basidiomycota</taxon>
        <taxon>Pucciniomycotina</taxon>
        <taxon>Pucciniomycetes</taxon>
        <taxon>Pucciniales</taxon>
        <taxon>Sphaerophragmiaceae</taxon>
        <taxon>Austropuccinia</taxon>
    </lineage>
</organism>
<evidence type="ECO:0000313" key="4">
    <source>
        <dbReference type="Proteomes" id="UP000765509"/>
    </source>
</evidence>
<evidence type="ECO:0000313" key="3">
    <source>
        <dbReference type="EMBL" id="MBW0520173.1"/>
    </source>
</evidence>
<evidence type="ECO:0000256" key="2">
    <source>
        <dbReference type="SAM" id="Phobius"/>
    </source>
</evidence>